<reference evidence="3" key="1">
    <citation type="submission" date="2025-08" db="UniProtKB">
        <authorList>
            <consortium name="RefSeq"/>
        </authorList>
    </citation>
    <scope>IDENTIFICATION</scope>
</reference>
<evidence type="ECO:0000313" key="2">
    <source>
        <dbReference type="Proteomes" id="UP000504630"/>
    </source>
</evidence>
<dbReference type="GeneID" id="115015078"/>
<dbReference type="KEGG" id="cgob:115015078"/>
<feature type="compositionally biased region" description="Basic and acidic residues" evidence="1">
    <location>
        <begin position="32"/>
        <end position="53"/>
    </location>
</feature>
<feature type="region of interest" description="Disordered" evidence="1">
    <location>
        <begin position="22"/>
        <end position="60"/>
    </location>
</feature>
<dbReference type="Pfam" id="PF18749">
    <property type="entry name" value="SNAD3"/>
    <property type="match status" value="1"/>
</dbReference>
<proteinExistence type="predicted"/>
<evidence type="ECO:0000313" key="3">
    <source>
        <dbReference type="RefSeq" id="XP_029298100.1"/>
    </source>
</evidence>
<gene>
    <name evidence="3" type="primary">LOC115015078</name>
</gene>
<dbReference type="Proteomes" id="UP000504630">
    <property type="component" value="Chromosome 10"/>
</dbReference>
<sequence>MVFYDENKVCQPLFDRHSIPSLALNPLTMQPDRSRQQDRDEREEDQHQKDRPSGRRKNLKKLRMLPEDIQQFKNMIEQQIIRDQKNLNLKRETIIDIVQANTFTQFILRSSECYDEKEKAQYAFAVVLEKRGEHKSFPAVKVKYPSKIHTKEILVKDIDAFFKKEGKKMLKTLIIYTYNSPCLKRGKHAECCMFLLLDKAYQWYCEYGIETEVVFTVPWGLGGPKYYKALLSSDITQDYDPYIERCKNIPFKVEMNTFRTINKSSGIRDILNDPNYIKEKKSLLLETIKSAESALVTLAETSGLKEEHLDRGKKLITSFTFPLKSQIYEILTKNWNEMVNNSSMQLIRDKICADSQTAAVNCFVRGFKSRFWNSDFLKFSHMPPPKD</sequence>
<dbReference type="RefSeq" id="XP_029298100.1">
    <property type="nucleotide sequence ID" value="XM_029442240.1"/>
</dbReference>
<organism evidence="2 3">
    <name type="scientific">Cottoperca gobio</name>
    <name type="common">Frogmouth</name>
    <name type="synonym">Aphritis gobio</name>
    <dbReference type="NCBI Taxonomy" id="56716"/>
    <lineage>
        <taxon>Eukaryota</taxon>
        <taxon>Metazoa</taxon>
        <taxon>Chordata</taxon>
        <taxon>Craniata</taxon>
        <taxon>Vertebrata</taxon>
        <taxon>Euteleostomi</taxon>
        <taxon>Actinopterygii</taxon>
        <taxon>Neopterygii</taxon>
        <taxon>Teleostei</taxon>
        <taxon>Neoteleostei</taxon>
        <taxon>Acanthomorphata</taxon>
        <taxon>Eupercaria</taxon>
        <taxon>Perciformes</taxon>
        <taxon>Notothenioidei</taxon>
        <taxon>Bovichtidae</taxon>
        <taxon>Cottoperca</taxon>
    </lineage>
</organism>
<name>A0A6J2QL10_COTGO</name>
<accession>A0A6J2QL10</accession>
<keyword evidence="2" id="KW-1185">Reference proteome</keyword>
<dbReference type="AlphaFoldDB" id="A0A6J2QL10"/>
<dbReference type="InterPro" id="IPR040820">
    <property type="entry name" value="SNAD3"/>
</dbReference>
<protein>
    <submittedName>
        <fullName evidence="3">Uncharacterized protein LOC115015078</fullName>
    </submittedName>
</protein>
<dbReference type="InParanoid" id="A0A6J2QL10"/>
<evidence type="ECO:0000256" key="1">
    <source>
        <dbReference type="SAM" id="MobiDB-lite"/>
    </source>
</evidence>
<dbReference type="OrthoDB" id="8932855at2759"/>